<evidence type="ECO:0000313" key="2">
    <source>
        <dbReference type="Proteomes" id="UP000887540"/>
    </source>
</evidence>
<dbReference type="WBParaSite" id="ACRNAN_scaffold7869.g16429.t1">
    <property type="protein sequence ID" value="ACRNAN_scaffold7869.g16429.t1"/>
    <property type="gene ID" value="ACRNAN_scaffold7869.g16429"/>
</dbReference>
<reference evidence="3" key="1">
    <citation type="submission" date="2022-11" db="UniProtKB">
        <authorList>
            <consortium name="WormBaseParasite"/>
        </authorList>
    </citation>
    <scope>IDENTIFICATION</scope>
</reference>
<organism evidence="2 3">
    <name type="scientific">Acrobeloides nanus</name>
    <dbReference type="NCBI Taxonomy" id="290746"/>
    <lineage>
        <taxon>Eukaryota</taxon>
        <taxon>Metazoa</taxon>
        <taxon>Ecdysozoa</taxon>
        <taxon>Nematoda</taxon>
        <taxon>Chromadorea</taxon>
        <taxon>Rhabditida</taxon>
        <taxon>Tylenchina</taxon>
        <taxon>Cephalobomorpha</taxon>
        <taxon>Cephaloboidea</taxon>
        <taxon>Cephalobidae</taxon>
        <taxon>Acrobeloides</taxon>
    </lineage>
</organism>
<proteinExistence type="predicted"/>
<protein>
    <submittedName>
        <fullName evidence="3">Uncharacterized protein</fullName>
    </submittedName>
</protein>
<feature type="signal peptide" evidence="1">
    <location>
        <begin position="1"/>
        <end position="24"/>
    </location>
</feature>
<name>A0A914EFD3_9BILA</name>
<dbReference type="AlphaFoldDB" id="A0A914EFD3"/>
<keyword evidence="1" id="KW-0732">Signal</keyword>
<dbReference type="Proteomes" id="UP000887540">
    <property type="component" value="Unplaced"/>
</dbReference>
<evidence type="ECO:0000313" key="3">
    <source>
        <dbReference type="WBParaSite" id="ACRNAN_scaffold7869.g16429.t1"/>
    </source>
</evidence>
<evidence type="ECO:0000256" key="1">
    <source>
        <dbReference type="SAM" id="SignalP"/>
    </source>
</evidence>
<feature type="chain" id="PRO_5036720451" evidence="1">
    <location>
        <begin position="25"/>
        <end position="136"/>
    </location>
</feature>
<keyword evidence="2" id="KW-1185">Reference proteome</keyword>
<accession>A0A914EFD3</accession>
<sequence>MNRLVEIVFVTVAVWILMAKATFAEQTFAVTDKVGQGNFAFAKLFAFADDGSLYRLTKRSAFASNNDNNKFALEHQQGKFAAQKPSEFAFAFAKRNAPSFAKATDVYEMEEVENPSSFAFAKRSKFAFASPNPKFA</sequence>